<comment type="caution">
    <text evidence="1">The sequence shown here is derived from an EMBL/GenBank/DDBJ whole genome shotgun (WGS) entry which is preliminary data.</text>
</comment>
<evidence type="ECO:0000313" key="2">
    <source>
        <dbReference type="Proteomes" id="UP000194999"/>
    </source>
</evidence>
<protein>
    <submittedName>
        <fullName evidence="1">Uncharacterized protein</fullName>
    </submittedName>
</protein>
<evidence type="ECO:0000313" key="1">
    <source>
        <dbReference type="EMBL" id="OUJ03059.1"/>
    </source>
</evidence>
<dbReference type="Proteomes" id="UP000194999">
    <property type="component" value="Unassembled WGS sequence"/>
</dbReference>
<name>A0A252BF66_9PROT</name>
<reference evidence="1 2" key="1">
    <citation type="submission" date="2014-06" db="EMBL/GenBank/DDBJ databases">
        <authorList>
            <person name="Ju J."/>
            <person name="Zhang J."/>
        </authorList>
    </citation>
    <scope>NUCLEOTIDE SEQUENCE [LARGE SCALE GENOMIC DNA]</scope>
    <source>
        <strain evidence="1">DmW_048</strain>
    </source>
</reference>
<dbReference type="AlphaFoldDB" id="A0A252BF66"/>
<organism evidence="1 2">
    <name type="scientific">Acetobacter orientalis</name>
    <dbReference type="NCBI Taxonomy" id="146474"/>
    <lineage>
        <taxon>Bacteria</taxon>
        <taxon>Pseudomonadati</taxon>
        <taxon>Pseudomonadota</taxon>
        <taxon>Alphaproteobacteria</taxon>
        <taxon>Acetobacterales</taxon>
        <taxon>Acetobacteraceae</taxon>
        <taxon>Acetobacter</taxon>
    </lineage>
</organism>
<dbReference type="EMBL" id="JOOY01000015">
    <property type="protein sequence ID" value="OUJ03059.1"/>
    <property type="molecule type" value="Genomic_DNA"/>
</dbReference>
<proteinExistence type="predicted"/>
<sequence>MACLRLYQPLSYIQHAILDPWHSKHGQAHERTSYYSTPGLYDSLPPSLHEAQGSPLPISLLTNPNAVLINSAGWCFISFAPPPRDL</sequence>
<gene>
    <name evidence="1" type="ORF">HK15_01685</name>
</gene>
<accession>A0A252BF66</accession>